<accession>A0A2K8SUZ8</accession>
<evidence type="ECO:0000313" key="1">
    <source>
        <dbReference type="EMBL" id="AUB39291.1"/>
    </source>
</evidence>
<gene>
    <name evidence="1" type="ORF">COO91_05283</name>
</gene>
<protein>
    <submittedName>
        <fullName evidence="1">Uncharacterized protein</fullName>
    </submittedName>
</protein>
<dbReference type="Proteomes" id="UP000232003">
    <property type="component" value="Chromosome"/>
</dbReference>
<name>A0A2K8SUZ8_9NOSO</name>
<sequence>MGTAIRHFQEINYSNKNKRQDFLKNYNHLKGSDRPMPNARYSKNRLEVLGFW</sequence>
<dbReference type="EMBL" id="CP024785">
    <property type="protein sequence ID" value="AUB39291.1"/>
    <property type="molecule type" value="Genomic_DNA"/>
</dbReference>
<dbReference type="AlphaFoldDB" id="A0A2K8SUZ8"/>
<organism evidence="1 2">
    <name type="scientific">Nostoc flagelliforme CCNUN1</name>
    <dbReference type="NCBI Taxonomy" id="2038116"/>
    <lineage>
        <taxon>Bacteria</taxon>
        <taxon>Bacillati</taxon>
        <taxon>Cyanobacteriota</taxon>
        <taxon>Cyanophyceae</taxon>
        <taxon>Nostocales</taxon>
        <taxon>Nostocaceae</taxon>
        <taxon>Nostoc</taxon>
    </lineage>
</organism>
<evidence type="ECO:0000313" key="2">
    <source>
        <dbReference type="Proteomes" id="UP000232003"/>
    </source>
</evidence>
<keyword evidence="2" id="KW-1185">Reference proteome</keyword>
<reference evidence="1 2" key="1">
    <citation type="submission" date="2017-11" db="EMBL/GenBank/DDBJ databases">
        <title>Complete genome of a free-living desiccation-tolerant cyanobacterium and its photosynthetic adaptation to extreme terrestrial habitat.</title>
        <authorList>
            <person name="Shang J."/>
        </authorList>
    </citation>
    <scope>NUCLEOTIDE SEQUENCE [LARGE SCALE GENOMIC DNA]</scope>
    <source>
        <strain evidence="1 2">CCNUN1</strain>
    </source>
</reference>
<dbReference type="KEGG" id="nfl:COO91_05283"/>
<proteinExistence type="predicted"/>